<feature type="domain" description="ShKT" evidence="7">
    <location>
        <begin position="140"/>
        <end position="164"/>
    </location>
</feature>
<evidence type="ECO:0000256" key="4">
    <source>
        <dbReference type="ARBA" id="ARBA00022786"/>
    </source>
</evidence>
<dbReference type="GO" id="GO:0061630">
    <property type="term" value="F:ubiquitin protein ligase activity"/>
    <property type="evidence" value="ECO:0007669"/>
    <property type="project" value="UniProtKB-EC"/>
</dbReference>
<dbReference type="AlphaFoldDB" id="A0AAD6M4I8"/>
<feature type="coiled-coil region" evidence="6">
    <location>
        <begin position="343"/>
        <end position="444"/>
    </location>
</feature>
<evidence type="ECO:0000256" key="6">
    <source>
        <dbReference type="SAM" id="Coils"/>
    </source>
</evidence>
<reference evidence="8" key="1">
    <citation type="journal article" date="2023" name="Mol. Ecol. Resour.">
        <title>Chromosome-level genome assembly of a triploid poplar Populus alba 'Berolinensis'.</title>
        <authorList>
            <person name="Chen S."/>
            <person name="Yu Y."/>
            <person name="Wang X."/>
            <person name="Wang S."/>
            <person name="Zhang T."/>
            <person name="Zhou Y."/>
            <person name="He R."/>
            <person name="Meng N."/>
            <person name="Wang Y."/>
            <person name="Liu W."/>
            <person name="Liu Z."/>
            <person name="Liu J."/>
            <person name="Guo Q."/>
            <person name="Huang H."/>
            <person name="Sederoff R.R."/>
            <person name="Wang G."/>
            <person name="Qu G."/>
            <person name="Chen S."/>
        </authorList>
    </citation>
    <scope>NUCLEOTIDE SEQUENCE</scope>
    <source>
        <strain evidence="8">SC-2020</strain>
    </source>
</reference>
<dbReference type="InterPro" id="IPR011009">
    <property type="entry name" value="Kinase-like_dom_sf"/>
</dbReference>
<dbReference type="EMBL" id="JAQIZT010000012">
    <property type="protein sequence ID" value="KAJ6978269.1"/>
    <property type="molecule type" value="Genomic_DNA"/>
</dbReference>
<keyword evidence="6" id="KW-0175">Coiled coil</keyword>
<evidence type="ECO:0000313" key="8">
    <source>
        <dbReference type="EMBL" id="KAJ6978269.1"/>
    </source>
</evidence>
<dbReference type="PANTHER" id="PTHR45647:SF22">
    <property type="entry name" value="U-BOX DOMAIN-CONTAINING PROTEIN 32"/>
    <property type="match status" value="1"/>
</dbReference>
<dbReference type="GO" id="GO:0005783">
    <property type="term" value="C:endoplasmic reticulum"/>
    <property type="evidence" value="ECO:0007669"/>
    <property type="project" value="UniProtKB-SubCell"/>
</dbReference>
<proteinExistence type="inferred from homology"/>
<comment type="caution">
    <text evidence="8">The sequence shown here is derived from an EMBL/GenBank/DDBJ whole genome shotgun (WGS) entry which is preliminary data.</text>
</comment>
<gene>
    <name evidence="8" type="ORF">NC653_029991</name>
</gene>
<comment type="similarity">
    <text evidence="3">Belongs to the P4HA family.</text>
</comment>
<dbReference type="InterPro" id="IPR051348">
    <property type="entry name" value="U-box_ubiquitin_ligases"/>
</dbReference>
<name>A0AAD6M4I8_9ROSI</name>
<dbReference type="Pfam" id="PF01549">
    <property type="entry name" value="ShK"/>
    <property type="match status" value="1"/>
</dbReference>
<protein>
    <recommendedName>
        <fullName evidence="7">ShKT domain-containing protein</fullName>
    </recommendedName>
</protein>
<evidence type="ECO:0000256" key="1">
    <source>
        <dbReference type="ARBA" id="ARBA00000900"/>
    </source>
</evidence>
<dbReference type="Gene3D" id="3.30.200.20">
    <property type="entry name" value="Phosphorylase Kinase, domain 1"/>
    <property type="match status" value="1"/>
</dbReference>
<dbReference type="InterPro" id="IPR003582">
    <property type="entry name" value="ShKT_dom"/>
</dbReference>
<dbReference type="Proteomes" id="UP001164929">
    <property type="component" value="Chromosome 12"/>
</dbReference>
<evidence type="ECO:0000256" key="5">
    <source>
        <dbReference type="ARBA" id="ARBA00022824"/>
    </source>
</evidence>
<evidence type="ECO:0000256" key="3">
    <source>
        <dbReference type="ARBA" id="ARBA00006511"/>
    </source>
</evidence>
<organism evidence="8 9">
    <name type="scientific">Populus alba x Populus x berolinensis</name>
    <dbReference type="NCBI Taxonomy" id="444605"/>
    <lineage>
        <taxon>Eukaryota</taxon>
        <taxon>Viridiplantae</taxon>
        <taxon>Streptophyta</taxon>
        <taxon>Embryophyta</taxon>
        <taxon>Tracheophyta</taxon>
        <taxon>Spermatophyta</taxon>
        <taxon>Magnoliopsida</taxon>
        <taxon>eudicotyledons</taxon>
        <taxon>Gunneridae</taxon>
        <taxon>Pentapetalae</taxon>
        <taxon>rosids</taxon>
        <taxon>fabids</taxon>
        <taxon>Malpighiales</taxon>
        <taxon>Salicaceae</taxon>
        <taxon>Saliceae</taxon>
        <taxon>Populus</taxon>
    </lineage>
</organism>
<keyword evidence="5" id="KW-0256">Endoplasmic reticulum</keyword>
<evidence type="ECO:0000256" key="2">
    <source>
        <dbReference type="ARBA" id="ARBA00004240"/>
    </source>
</evidence>
<keyword evidence="9" id="KW-1185">Reference proteome</keyword>
<dbReference type="Gene3D" id="2.60.120.620">
    <property type="entry name" value="q2cbj1_9rhob like domain"/>
    <property type="match status" value="1"/>
</dbReference>
<dbReference type="SUPFAM" id="SSF56112">
    <property type="entry name" value="Protein kinase-like (PK-like)"/>
    <property type="match status" value="1"/>
</dbReference>
<comment type="catalytic activity">
    <reaction evidence="1">
        <text>S-ubiquitinyl-[E2 ubiquitin-conjugating enzyme]-L-cysteine + [acceptor protein]-L-lysine = [E2 ubiquitin-conjugating enzyme]-L-cysteine + N(6)-ubiquitinyl-[acceptor protein]-L-lysine.</text>
        <dbReference type="EC" id="2.3.2.27"/>
    </reaction>
</comment>
<sequence>MLLHDLYRTSENSKPLQVMHYGIEDAKNNDYFGNKSAIISSEPLMATLVFYLSNVTQGGEIFFPKSEVKNKIWSDCTKISYSLRPIKGNAILFFTVHPNTSPDMGSSHSRCPVLEGEMWYATKKFYLRAIKVFSDSDGSECTDEDENCPRWAALGECEKNPVYMIGSPDYFGTSHRKLAVNKLKEDAVKAFQELETKKMHDVLDQYRLVLAQEGISLPLLLLSSDSDTEQLRLLRSESLTQLDRSLDAEEVAGDLEGILRRFDYYPVHSCQSTNIILSTSKLIPLLADEEEKTKTQTTEETCSRLEQAIVDTKDSKQKALVEAVKRWKEEDNVMEAKCKAKALENLCIKEISLRKEMEEALNRRKQEVEKKRNQRDEFLKELQMVQEHKFALESQISGSQNTVDELEQKIISAVQLLISFKERRDAAMMEYENARQEVRRLKRSAIAAAAGSKSEILEFSFMEINEATHNFDPSWKISEGKYGSVYKGLLRHLLVAIKMLPSYSSQSLLDFQNGVIMFSHLYNTINLFTHQLNHCLKQSIMMRHVIGDN</sequence>
<evidence type="ECO:0000313" key="9">
    <source>
        <dbReference type="Proteomes" id="UP001164929"/>
    </source>
</evidence>
<accession>A0AAD6M4I8</accession>
<keyword evidence="4" id="KW-0833">Ubl conjugation pathway</keyword>
<dbReference type="PANTHER" id="PTHR45647">
    <property type="entry name" value="OS02G0152300 PROTEIN"/>
    <property type="match status" value="1"/>
</dbReference>
<comment type="subcellular location">
    <subcellularLocation>
        <location evidence="2">Endoplasmic reticulum</location>
    </subcellularLocation>
</comment>
<evidence type="ECO:0000259" key="7">
    <source>
        <dbReference type="Pfam" id="PF01549"/>
    </source>
</evidence>